<accession>A0A1C6TS33</accession>
<evidence type="ECO:0000256" key="2">
    <source>
        <dbReference type="RuleBase" id="RU000461"/>
    </source>
</evidence>
<dbReference type="GO" id="GO:0036199">
    <property type="term" value="F:cholest-4-en-3-one 26-monooxygenase activity"/>
    <property type="evidence" value="ECO:0007669"/>
    <property type="project" value="TreeGrafter"/>
</dbReference>
<evidence type="ECO:0000313" key="4">
    <source>
        <dbReference type="Proteomes" id="UP000199001"/>
    </source>
</evidence>
<protein>
    <submittedName>
        <fullName evidence="3">Cytochrome P450</fullName>
    </submittedName>
</protein>
<evidence type="ECO:0000256" key="1">
    <source>
        <dbReference type="ARBA" id="ARBA00010617"/>
    </source>
</evidence>
<dbReference type="Pfam" id="PF00067">
    <property type="entry name" value="p450"/>
    <property type="match status" value="1"/>
</dbReference>
<evidence type="ECO:0000313" key="3">
    <source>
        <dbReference type="EMBL" id="SCL44443.1"/>
    </source>
</evidence>
<dbReference type="InterPro" id="IPR002397">
    <property type="entry name" value="Cyt_P450_B"/>
</dbReference>
<dbReference type="GO" id="GO:0005506">
    <property type="term" value="F:iron ion binding"/>
    <property type="evidence" value="ECO:0007669"/>
    <property type="project" value="InterPro"/>
</dbReference>
<comment type="similarity">
    <text evidence="1 2">Belongs to the cytochrome P450 family.</text>
</comment>
<dbReference type="GO" id="GO:0006707">
    <property type="term" value="P:cholesterol catabolic process"/>
    <property type="evidence" value="ECO:0007669"/>
    <property type="project" value="TreeGrafter"/>
</dbReference>
<dbReference type="InterPro" id="IPR036396">
    <property type="entry name" value="Cyt_P450_sf"/>
</dbReference>
<dbReference type="Proteomes" id="UP000199001">
    <property type="component" value="Unassembled WGS sequence"/>
</dbReference>
<name>A0A1C6TS33_9ACTN</name>
<dbReference type="RefSeq" id="WP_091094693.1">
    <property type="nucleotide sequence ID" value="NZ_FMHZ01000002.1"/>
</dbReference>
<keyword evidence="2" id="KW-0408">Iron</keyword>
<dbReference type="PANTHER" id="PTHR46696:SF4">
    <property type="entry name" value="BIOTIN BIOSYNTHESIS CYTOCHROME P450"/>
    <property type="match status" value="1"/>
</dbReference>
<dbReference type="SUPFAM" id="SSF48264">
    <property type="entry name" value="Cytochrome P450"/>
    <property type="match status" value="1"/>
</dbReference>
<proteinExistence type="inferred from homology"/>
<dbReference type="GO" id="GO:0020037">
    <property type="term" value="F:heme binding"/>
    <property type="evidence" value="ECO:0007669"/>
    <property type="project" value="InterPro"/>
</dbReference>
<dbReference type="PANTHER" id="PTHR46696">
    <property type="entry name" value="P450, PUTATIVE (EUROFUNG)-RELATED"/>
    <property type="match status" value="1"/>
</dbReference>
<keyword evidence="2" id="KW-0503">Monooxygenase</keyword>
<reference evidence="4" key="1">
    <citation type="submission" date="2016-06" db="EMBL/GenBank/DDBJ databases">
        <authorList>
            <person name="Varghese N."/>
            <person name="Submissions Spin"/>
        </authorList>
    </citation>
    <scope>NUCLEOTIDE SEQUENCE [LARGE SCALE GENOMIC DNA]</scope>
    <source>
        <strain evidence="4">DSM 43903</strain>
    </source>
</reference>
<dbReference type="InterPro" id="IPR001128">
    <property type="entry name" value="Cyt_P450"/>
</dbReference>
<dbReference type="OrthoDB" id="4156795at2"/>
<keyword evidence="2" id="KW-0479">Metal-binding</keyword>
<gene>
    <name evidence="3" type="ORF">GA0070606_0295</name>
</gene>
<dbReference type="AlphaFoldDB" id="A0A1C6TS33"/>
<dbReference type="PROSITE" id="PS00086">
    <property type="entry name" value="CYTOCHROME_P450"/>
    <property type="match status" value="1"/>
</dbReference>
<dbReference type="GO" id="GO:0008395">
    <property type="term" value="F:steroid hydroxylase activity"/>
    <property type="evidence" value="ECO:0007669"/>
    <property type="project" value="TreeGrafter"/>
</dbReference>
<dbReference type="InterPro" id="IPR017972">
    <property type="entry name" value="Cyt_P450_CS"/>
</dbReference>
<organism evidence="3 4">
    <name type="scientific">Micromonospora citrea</name>
    <dbReference type="NCBI Taxonomy" id="47855"/>
    <lineage>
        <taxon>Bacteria</taxon>
        <taxon>Bacillati</taxon>
        <taxon>Actinomycetota</taxon>
        <taxon>Actinomycetes</taxon>
        <taxon>Micromonosporales</taxon>
        <taxon>Micromonosporaceae</taxon>
        <taxon>Micromonospora</taxon>
    </lineage>
</organism>
<keyword evidence="4" id="KW-1185">Reference proteome</keyword>
<keyword evidence="2" id="KW-0349">Heme</keyword>
<dbReference type="PRINTS" id="PR00359">
    <property type="entry name" value="BP450"/>
</dbReference>
<dbReference type="EMBL" id="FMHZ01000002">
    <property type="protein sequence ID" value="SCL44443.1"/>
    <property type="molecule type" value="Genomic_DNA"/>
</dbReference>
<dbReference type="Gene3D" id="1.10.630.10">
    <property type="entry name" value="Cytochrome P450"/>
    <property type="match status" value="1"/>
</dbReference>
<dbReference type="STRING" id="47855.GA0070606_0295"/>
<keyword evidence="2" id="KW-0560">Oxidoreductase</keyword>
<sequence length="402" mass="44145">MRTPPCLHTRPPGRTDLADPALHAAGDPHAAWRTLRRWDPVGWQPVEGRSGFWAVTRYTDARTVLTDHARFTSTGGVMLTMLGRPEPARNQQFAATDPPRHGLVRGPLQRQMTARAVARHAPAIRSFVRQMLRPADGVLDFAELTSALPLAFLGPLMGIPAADWPALSRWVSMSVAEHDPDVALPDGPSATLDRGHRELFAYLVNLVLEHRRRPRGDLVDLLAAMPLRPGAVVANCYSLLLGGSAAIPHVPRAALTELIRTDHYAHWARRPERVGGVVEEALRFTSPAGHFMRLATRDTTVGGVRVAAGDAVVVWLGSANRDENVFANPDTLDPDRHPNRHLAFGDGRHYCLGAAVARLTLRVFFEELFATFASFEPAGEAERVRSNWLGGIKRMPVVAGRR</sequence>